<organism evidence="2 3">
    <name type="scientific">Venturia effusa</name>
    <dbReference type="NCBI Taxonomy" id="50376"/>
    <lineage>
        <taxon>Eukaryota</taxon>
        <taxon>Fungi</taxon>
        <taxon>Dikarya</taxon>
        <taxon>Ascomycota</taxon>
        <taxon>Pezizomycotina</taxon>
        <taxon>Dothideomycetes</taxon>
        <taxon>Pleosporomycetidae</taxon>
        <taxon>Venturiales</taxon>
        <taxon>Venturiaceae</taxon>
        <taxon>Venturia</taxon>
    </lineage>
</organism>
<keyword evidence="3" id="KW-1185">Reference proteome</keyword>
<sequence>MAFSKEVKRAYRIFAIVASILIPLAIIAPIVIHLAKENALKNFLGKPAYSSSSTAEHVVSYNRTKGMLADHKGPDSYAPSEAPDAYNGPRHLRFLAKRDEDTINIK</sequence>
<keyword evidence="1" id="KW-1133">Transmembrane helix</keyword>
<evidence type="ECO:0000313" key="2">
    <source>
        <dbReference type="EMBL" id="QDS76253.1"/>
    </source>
</evidence>
<evidence type="ECO:0000256" key="1">
    <source>
        <dbReference type="SAM" id="Phobius"/>
    </source>
</evidence>
<dbReference type="EMBL" id="CP042199">
    <property type="protein sequence ID" value="QDS76253.1"/>
    <property type="molecule type" value="Genomic_DNA"/>
</dbReference>
<name>A0A517LKT7_9PEZI</name>
<evidence type="ECO:0000313" key="3">
    <source>
        <dbReference type="Proteomes" id="UP000316270"/>
    </source>
</evidence>
<feature type="non-terminal residue" evidence="2">
    <location>
        <position position="106"/>
    </location>
</feature>
<keyword evidence="1" id="KW-0812">Transmembrane</keyword>
<accession>A0A517LKT7</accession>
<dbReference type="AlphaFoldDB" id="A0A517LKT7"/>
<protein>
    <submittedName>
        <fullName evidence="2">Uncharacterized protein</fullName>
    </submittedName>
</protein>
<feature type="transmembrane region" description="Helical" evidence="1">
    <location>
        <begin position="12"/>
        <end position="35"/>
    </location>
</feature>
<reference evidence="2 3" key="1">
    <citation type="submission" date="2019-07" db="EMBL/GenBank/DDBJ databases">
        <title>Finished genome of Venturia effusa.</title>
        <authorList>
            <person name="Young C.A."/>
            <person name="Cox M.P."/>
            <person name="Ganley A.R.D."/>
            <person name="David W.J."/>
        </authorList>
    </citation>
    <scope>NUCLEOTIDE SEQUENCE [LARGE SCALE GENOMIC DNA]</scope>
    <source>
        <strain evidence="3">albino</strain>
    </source>
</reference>
<dbReference type="Proteomes" id="UP000316270">
    <property type="component" value="Chromosome 15"/>
</dbReference>
<proteinExistence type="predicted"/>
<keyword evidence="1" id="KW-0472">Membrane</keyword>
<gene>
    <name evidence="2" type="ORF">FKW77_001166</name>
</gene>